<evidence type="ECO:0000313" key="2">
    <source>
        <dbReference type="Proteomes" id="UP000683139"/>
    </source>
</evidence>
<proteinExistence type="predicted"/>
<name>A0A920CYJ2_9BACL</name>
<sequence length="287" mass="33506">MSSHAEMPELLSSIISWEKEIAKEVPYLETPTGYFLQFKPNDNGAYNCSPCDSIMFASTGCDGVHYSLLTDFGQTKDLSQAPVICVSPMDFGNCIRIVANNLFEFFSLSLQGHEDFLFNNFESQAAYEQFLQEREHAEHSEYFDYSKWKQQKEIVRERAVKQFNLKQIDSPYQYVKQLREKRAASIVLTTADRLGIMPLQPREAGVQRRTHPWSNLELSCYSWNDAWDEVIAFVNSAEIETLLAFVRDCQHYYVDHVRLIRQLQDRLEQLGFHSEAERLMHCMLQQW</sequence>
<dbReference type="Proteomes" id="UP000683139">
    <property type="component" value="Unassembled WGS sequence"/>
</dbReference>
<keyword evidence="2" id="KW-1185">Reference proteome</keyword>
<dbReference type="AlphaFoldDB" id="A0A920CYJ2"/>
<evidence type="ECO:0000313" key="1">
    <source>
        <dbReference type="EMBL" id="GIP16089.1"/>
    </source>
</evidence>
<organism evidence="1 2">
    <name type="scientific">Paenibacillus montaniterrae</name>
    <dbReference type="NCBI Taxonomy" id="429341"/>
    <lineage>
        <taxon>Bacteria</taxon>
        <taxon>Bacillati</taxon>
        <taxon>Bacillota</taxon>
        <taxon>Bacilli</taxon>
        <taxon>Bacillales</taxon>
        <taxon>Paenibacillaceae</taxon>
        <taxon>Paenibacillus</taxon>
    </lineage>
</organism>
<dbReference type="EMBL" id="BOSE01000002">
    <property type="protein sequence ID" value="GIP16089.1"/>
    <property type="molecule type" value="Genomic_DNA"/>
</dbReference>
<evidence type="ECO:0008006" key="3">
    <source>
        <dbReference type="Google" id="ProtNLM"/>
    </source>
</evidence>
<dbReference type="RefSeq" id="WP_213514326.1">
    <property type="nucleotide sequence ID" value="NZ_BOSE01000002.1"/>
</dbReference>
<accession>A0A920CYJ2</accession>
<protein>
    <recommendedName>
        <fullName evidence="3">SMI1/KNR4 family protein</fullName>
    </recommendedName>
</protein>
<gene>
    <name evidence="1" type="ORF">J40TS1_17310</name>
</gene>
<comment type="caution">
    <text evidence="1">The sequence shown here is derived from an EMBL/GenBank/DDBJ whole genome shotgun (WGS) entry which is preliminary data.</text>
</comment>
<reference evidence="1" key="1">
    <citation type="submission" date="2021-03" db="EMBL/GenBank/DDBJ databases">
        <title>Antimicrobial resistance genes in bacteria isolated from Japanese honey, and their potential for conferring macrolide and lincosamide resistance in the American foulbrood pathogen Paenibacillus larvae.</title>
        <authorList>
            <person name="Okamoto M."/>
            <person name="Kumagai M."/>
            <person name="Kanamori H."/>
            <person name="Takamatsu D."/>
        </authorList>
    </citation>
    <scope>NUCLEOTIDE SEQUENCE</scope>
    <source>
        <strain evidence="1">J40TS1</strain>
    </source>
</reference>